<dbReference type="GO" id="GO:0005737">
    <property type="term" value="C:cytoplasm"/>
    <property type="evidence" value="ECO:0007669"/>
    <property type="project" value="TreeGrafter"/>
</dbReference>
<evidence type="ECO:0000256" key="2">
    <source>
        <dbReference type="ARBA" id="ARBA00022977"/>
    </source>
</evidence>
<comment type="caution">
    <text evidence="4">The sequence shown here is derived from an EMBL/GenBank/DDBJ whole genome shotgun (WGS) entry which is preliminary data.</text>
</comment>
<reference evidence="4 5" key="1">
    <citation type="submission" date="2021-05" db="EMBL/GenBank/DDBJ databases">
        <title>A Polyphasic approach of four new species of the genus Ohtaekwangia: Ohtaekwangia histidinii sp. nov., Ohtaekwangia cretensis sp. nov., Ohtaekwangia indiensis sp. nov., Ohtaekwangia reichenbachii sp. nov. from diverse environment.</title>
        <authorList>
            <person name="Octaviana S."/>
        </authorList>
    </citation>
    <scope>NUCLEOTIDE SEQUENCE [LARGE SCALE GENOMIC DNA]</scope>
    <source>
        <strain evidence="4 5">PWU5</strain>
    </source>
</reference>
<evidence type="ECO:0000256" key="1">
    <source>
        <dbReference type="ARBA" id="ARBA00004948"/>
    </source>
</evidence>
<feature type="domain" description="Thiamine phosphate synthase/TenI" evidence="3">
    <location>
        <begin position="11"/>
        <end position="178"/>
    </location>
</feature>
<dbReference type="GO" id="GO:0004789">
    <property type="term" value="F:thiamine-phosphate diphosphorylase activity"/>
    <property type="evidence" value="ECO:0007669"/>
    <property type="project" value="TreeGrafter"/>
</dbReference>
<comment type="pathway">
    <text evidence="1">Cofactor biosynthesis; thiamine diphosphate biosynthesis.</text>
</comment>
<dbReference type="SUPFAM" id="SSF51391">
    <property type="entry name" value="Thiamin phosphate synthase"/>
    <property type="match status" value="1"/>
</dbReference>
<dbReference type="Proteomes" id="UP001319080">
    <property type="component" value="Unassembled WGS sequence"/>
</dbReference>
<dbReference type="InterPro" id="IPR013785">
    <property type="entry name" value="Aldolase_TIM"/>
</dbReference>
<dbReference type="AlphaFoldDB" id="A0AAP2E2E5"/>
<dbReference type="PANTHER" id="PTHR20857:SF15">
    <property type="entry name" value="THIAMINE-PHOSPHATE SYNTHASE"/>
    <property type="match status" value="1"/>
</dbReference>
<keyword evidence="5" id="KW-1185">Reference proteome</keyword>
<proteinExistence type="predicted"/>
<keyword evidence="2" id="KW-0784">Thiamine biosynthesis</keyword>
<dbReference type="InterPro" id="IPR022998">
    <property type="entry name" value="ThiamineP_synth_TenI"/>
</dbReference>
<evidence type="ECO:0000259" key="3">
    <source>
        <dbReference type="Pfam" id="PF02581"/>
    </source>
</evidence>
<dbReference type="EMBL" id="JAHESE010000026">
    <property type="protein sequence ID" value="MBT1710814.1"/>
    <property type="molecule type" value="Genomic_DNA"/>
</dbReference>
<dbReference type="Pfam" id="PF02581">
    <property type="entry name" value="TMP-TENI"/>
    <property type="match status" value="1"/>
</dbReference>
<sequence>MVVVVSSPALVPQEAECFNRLFEAGLDILHVRKPEAGEEVINDLLQEIDPHYYARLAWHHQHAVGEAWGMQRIHLTSVVRRQTSTAQLDRWKAAGRTISTSIHTPEEYEALPSTIDYALLGPVFPSISKPGYQSASPLRAPVRTSQVTKLIAIGGIEPHRCQAVYALGFDGIAVLGSIWQQGDPVENFKQVQEAWYIHDPS</sequence>
<organism evidence="4 5">
    <name type="scientific">Dawidia cretensis</name>
    <dbReference type="NCBI Taxonomy" id="2782350"/>
    <lineage>
        <taxon>Bacteria</taxon>
        <taxon>Pseudomonadati</taxon>
        <taxon>Bacteroidota</taxon>
        <taxon>Cytophagia</taxon>
        <taxon>Cytophagales</taxon>
        <taxon>Chryseotaleaceae</taxon>
        <taxon>Dawidia</taxon>
    </lineage>
</organism>
<dbReference type="Gene3D" id="3.20.20.70">
    <property type="entry name" value="Aldolase class I"/>
    <property type="match status" value="1"/>
</dbReference>
<dbReference type="CDD" id="cd00564">
    <property type="entry name" value="TMP_TenI"/>
    <property type="match status" value="1"/>
</dbReference>
<evidence type="ECO:0000313" key="5">
    <source>
        <dbReference type="Proteomes" id="UP001319080"/>
    </source>
</evidence>
<name>A0AAP2E2E5_9BACT</name>
<dbReference type="GO" id="GO:0009228">
    <property type="term" value="P:thiamine biosynthetic process"/>
    <property type="evidence" value="ECO:0007669"/>
    <property type="project" value="UniProtKB-KW"/>
</dbReference>
<gene>
    <name evidence="4" type="ORF">KK062_21410</name>
</gene>
<evidence type="ECO:0000313" key="4">
    <source>
        <dbReference type="EMBL" id="MBT1710814.1"/>
    </source>
</evidence>
<protein>
    <submittedName>
        <fullName evidence="4">Thiamine phosphate synthase</fullName>
    </submittedName>
</protein>
<dbReference type="RefSeq" id="WP_254086390.1">
    <property type="nucleotide sequence ID" value="NZ_JAHESE010000026.1"/>
</dbReference>
<dbReference type="InterPro" id="IPR036206">
    <property type="entry name" value="ThiamineP_synth_sf"/>
</dbReference>
<accession>A0AAP2E2E5</accession>
<dbReference type="PANTHER" id="PTHR20857">
    <property type="entry name" value="THIAMINE-PHOSPHATE PYROPHOSPHORYLASE"/>
    <property type="match status" value="1"/>
</dbReference>